<dbReference type="Gene3D" id="3.60.10.10">
    <property type="entry name" value="Endonuclease/exonuclease/phosphatase"/>
    <property type="match status" value="1"/>
</dbReference>
<reference evidence="1 2" key="1">
    <citation type="submission" date="2024-06" db="EMBL/GenBank/DDBJ databases">
        <title>A chromosome-level genome assembly of beet webworm, Loxostege sticticalis.</title>
        <authorList>
            <person name="Zhang Y."/>
        </authorList>
    </citation>
    <scope>NUCLEOTIDE SEQUENCE [LARGE SCALE GENOMIC DNA]</scope>
    <source>
        <strain evidence="1">AQ028</strain>
        <tissue evidence="1">Male pupae</tissue>
    </source>
</reference>
<dbReference type="AlphaFoldDB" id="A0ABD0TGL0"/>
<name>A0ABD0TGL0_LOXSC</name>
<dbReference type="Proteomes" id="UP001549921">
    <property type="component" value="Unassembled WGS sequence"/>
</dbReference>
<dbReference type="InterPro" id="IPR036691">
    <property type="entry name" value="Endo/exonu/phosph_ase_sf"/>
</dbReference>
<organism evidence="1 2">
    <name type="scientific">Loxostege sticticalis</name>
    <name type="common">Beet webworm moth</name>
    <dbReference type="NCBI Taxonomy" id="481309"/>
    <lineage>
        <taxon>Eukaryota</taxon>
        <taxon>Metazoa</taxon>
        <taxon>Ecdysozoa</taxon>
        <taxon>Arthropoda</taxon>
        <taxon>Hexapoda</taxon>
        <taxon>Insecta</taxon>
        <taxon>Pterygota</taxon>
        <taxon>Neoptera</taxon>
        <taxon>Endopterygota</taxon>
        <taxon>Lepidoptera</taxon>
        <taxon>Glossata</taxon>
        <taxon>Ditrysia</taxon>
        <taxon>Pyraloidea</taxon>
        <taxon>Crambidae</taxon>
        <taxon>Pyraustinae</taxon>
        <taxon>Loxostege</taxon>
    </lineage>
</organism>
<evidence type="ECO:0000313" key="2">
    <source>
        <dbReference type="Proteomes" id="UP001549921"/>
    </source>
</evidence>
<evidence type="ECO:0000313" key="1">
    <source>
        <dbReference type="EMBL" id="KAL0842219.1"/>
    </source>
</evidence>
<gene>
    <name evidence="1" type="ORF">ABMA28_014380</name>
</gene>
<protein>
    <submittedName>
        <fullName evidence="1">Uncharacterized protein</fullName>
    </submittedName>
</protein>
<sequence length="190" mass="22046">MDPVQFAQDIDDACNVECHALEYPELCKNVITDLFNFKILTFNIRSMNHNFDDFLITLGRLNIKFDILILTECWLDDNSNIDTLDGYNSYRTQKFINQAGGVVAFVKSELNPIVCEPDLNDANCLRIDIPNHLSILGIYRGLPPYKYFSRPSGQRECLYRREYSKSQYLAPKPLLPTDTMRFLCHLYTTK</sequence>
<accession>A0ABD0TGL0</accession>
<proteinExistence type="predicted"/>
<comment type="caution">
    <text evidence="1">The sequence shown here is derived from an EMBL/GenBank/DDBJ whole genome shotgun (WGS) entry which is preliminary data.</text>
</comment>
<dbReference type="EMBL" id="JBEDNZ010000005">
    <property type="protein sequence ID" value="KAL0842219.1"/>
    <property type="molecule type" value="Genomic_DNA"/>
</dbReference>
<dbReference type="SUPFAM" id="SSF56219">
    <property type="entry name" value="DNase I-like"/>
    <property type="match status" value="1"/>
</dbReference>